<dbReference type="InterPro" id="IPR042099">
    <property type="entry name" value="ANL_N_sf"/>
</dbReference>
<dbReference type="Pfam" id="PF00501">
    <property type="entry name" value="AMP-binding"/>
    <property type="match status" value="1"/>
</dbReference>
<comment type="similarity">
    <text evidence="1">Belongs to the ATP-dependent AMP-binding enzyme family.</text>
</comment>
<organism evidence="6 7">
    <name type="scientific">Streptomyces zaomyceticus</name>
    <dbReference type="NCBI Taxonomy" id="68286"/>
    <lineage>
        <taxon>Bacteria</taxon>
        <taxon>Bacillati</taxon>
        <taxon>Actinomycetota</taxon>
        <taxon>Actinomycetes</taxon>
        <taxon>Kitasatosporales</taxon>
        <taxon>Streptomycetaceae</taxon>
        <taxon>Streptomyces</taxon>
    </lineage>
</organism>
<accession>A0ABZ1LQJ0</accession>
<feature type="domain" description="AMP-binding enzyme C-terminal" evidence="5">
    <location>
        <begin position="435"/>
        <end position="514"/>
    </location>
</feature>
<dbReference type="InterPro" id="IPR000873">
    <property type="entry name" value="AMP-dep_synth/lig_dom"/>
</dbReference>
<dbReference type="RefSeq" id="WP_331717753.1">
    <property type="nucleotide sequence ID" value="NZ_CP108190.1"/>
</dbReference>
<dbReference type="GO" id="GO:0016874">
    <property type="term" value="F:ligase activity"/>
    <property type="evidence" value="ECO:0007669"/>
    <property type="project" value="UniProtKB-KW"/>
</dbReference>
<evidence type="ECO:0000256" key="1">
    <source>
        <dbReference type="ARBA" id="ARBA00006432"/>
    </source>
</evidence>
<dbReference type="Gene3D" id="3.30.300.30">
    <property type="match status" value="1"/>
</dbReference>
<sequence>MTPRPRPRTHPLPGPVPGGSAAPSTGRSAAQVPASSTGRSAAQVPDPTTGRPAAPASGPAPGPAADHSARPAPRPASRPAPRLTVDGEAVPAGRLARLVDGAARGLAAAGAGPGRAVALACDHPLAAVVAALAAEAVGAPLLLDGAAPARHIAPAARIRATGSGTPVVVAGAARPLDVPDRVAAVFWTSGSSGDPKAVAVPAAALDHQGRATAARMRVTDADRLLLPLPLRHAYGYSVLRVWRATGAHLYAESGFHLRTTLTRLATEGITSLDGVPTMYRMLAAEAARDPEAALLLAGLRIRGCGGDVLTPALYDDFLAVTGAPLHDGYGLSEAGPNVALNAPGDLCPGTVGRLLDGVEARLGGPDREIQVASPSLMLGYLDPATGGLDRTPFTADGWLRTGDTGAVTADGRLTVRGRIKEVLVVHGETVAPTVVEDAVRAAAGVLDAAVVGVRGGGDRGDRGDTVWAFVESADPDHRAVAARVAEACRRTIPPHARPRAVRVMPRLPRTGSGKFDRARLRGWASGTAAIAAA</sequence>
<dbReference type="Gene3D" id="3.40.50.12780">
    <property type="entry name" value="N-terminal domain of ligase-like"/>
    <property type="match status" value="1"/>
</dbReference>
<evidence type="ECO:0000259" key="4">
    <source>
        <dbReference type="Pfam" id="PF00501"/>
    </source>
</evidence>
<evidence type="ECO:0000256" key="2">
    <source>
        <dbReference type="ARBA" id="ARBA00022598"/>
    </source>
</evidence>
<dbReference type="SUPFAM" id="SSF56801">
    <property type="entry name" value="Acetyl-CoA synthetase-like"/>
    <property type="match status" value="1"/>
</dbReference>
<dbReference type="PROSITE" id="PS00455">
    <property type="entry name" value="AMP_BINDING"/>
    <property type="match status" value="1"/>
</dbReference>
<keyword evidence="6" id="KW-0614">Plasmid</keyword>
<name>A0ABZ1LQJ0_9ACTN</name>
<protein>
    <submittedName>
        <fullName evidence="6">Fatty acid--CoA ligase family protein</fullName>
    </submittedName>
</protein>
<evidence type="ECO:0000313" key="6">
    <source>
        <dbReference type="EMBL" id="WTR75999.1"/>
    </source>
</evidence>
<proteinExistence type="inferred from homology"/>
<dbReference type="Proteomes" id="UP001622594">
    <property type="component" value="Plasmid unnamed2"/>
</dbReference>
<keyword evidence="7" id="KW-1185">Reference proteome</keyword>
<dbReference type="InterPro" id="IPR045851">
    <property type="entry name" value="AMP-bd_C_sf"/>
</dbReference>
<dbReference type="InterPro" id="IPR025110">
    <property type="entry name" value="AMP-bd_C"/>
</dbReference>
<evidence type="ECO:0000259" key="5">
    <source>
        <dbReference type="Pfam" id="PF13193"/>
    </source>
</evidence>
<dbReference type="PANTHER" id="PTHR43201">
    <property type="entry name" value="ACYL-COA SYNTHETASE"/>
    <property type="match status" value="1"/>
</dbReference>
<evidence type="ECO:0000313" key="7">
    <source>
        <dbReference type="Proteomes" id="UP001622594"/>
    </source>
</evidence>
<dbReference type="CDD" id="cd04433">
    <property type="entry name" value="AFD_class_I"/>
    <property type="match status" value="1"/>
</dbReference>
<gene>
    <name evidence="6" type="ORF">OG814_42810</name>
</gene>
<dbReference type="Pfam" id="PF13193">
    <property type="entry name" value="AMP-binding_C"/>
    <property type="match status" value="1"/>
</dbReference>
<reference evidence="6 7" key="1">
    <citation type="submission" date="2022-10" db="EMBL/GenBank/DDBJ databases">
        <title>The complete genomes of actinobacterial strains from the NBC collection.</title>
        <authorList>
            <person name="Joergensen T.S."/>
            <person name="Alvarez Arevalo M."/>
            <person name="Sterndorff E.B."/>
            <person name="Faurdal D."/>
            <person name="Vuksanovic O."/>
            <person name="Mourched A.-S."/>
            <person name="Charusanti P."/>
            <person name="Shaw S."/>
            <person name="Blin K."/>
            <person name="Weber T."/>
        </authorList>
    </citation>
    <scope>NUCLEOTIDE SEQUENCE [LARGE SCALE GENOMIC DNA]</scope>
    <source>
        <strain evidence="6 7">NBC_00123</strain>
        <plasmid evidence="6 7">unnamed2</plasmid>
    </source>
</reference>
<dbReference type="PANTHER" id="PTHR43201:SF5">
    <property type="entry name" value="MEDIUM-CHAIN ACYL-COA LIGASE ACSF2, MITOCHONDRIAL"/>
    <property type="match status" value="1"/>
</dbReference>
<feature type="region of interest" description="Disordered" evidence="3">
    <location>
        <begin position="1"/>
        <end position="88"/>
    </location>
</feature>
<feature type="domain" description="AMP-dependent synthetase/ligase" evidence="4">
    <location>
        <begin position="176"/>
        <end position="381"/>
    </location>
</feature>
<dbReference type="EMBL" id="CP108190">
    <property type="protein sequence ID" value="WTR75999.1"/>
    <property type="molecule type" value="Genomic_DNA"/>
</dbReference>
<feature type="compositionally biased region" description="Low complexity" evidence="3">
    <location>
        <begin position="47"/>
        <end position="66"/>
    </location>
</feature>
<keyword evidence="2 6" id="KW-0436">Ligase</keyword>
<geneLocation type="plasmid" evidence="6 7">
    <name>unnamed2</name>
</geneLocation>
<dbReference type="InterPro" id="IPR020845">
    <property type="entry name" value="AMP-binding_CS"/>
</dbReference>
<evidence type="ECO:0000256" key="3">
    <source>
        <dbReference type="SAM" id="MobiDB-lite"/>
    </source>
</evidence>